<feature type="region of interest" description="Disordered" evidence="1">
    <location>
        <begin position="1"/>
        <end position="52"/>
    </location>
</feature>
<evidence type="ECO:0000256" key="1">
    <source>
        <dbReference type="SAM" id="MobiDB-lite"/>
    </source>
</evidence>
<organism evidence="2 3">
    <name type="scientific">Dreissena polymorpha</name>
    <name type="common">Zebra mussel</name>
    <name type="synonym">Mytilus polymorpha</name>
    <dbReference type="NCBI Taxonomy" id="45954"/>
    <lineage>
        <taxon>Eukaryota</taxon>
        <taxon>Metazoa</taxon>
        <taxon>Spiralia</taxon>
        <taxon>Lophotrochozoa</taxon>
        <taxon>Mollusca</taxon>
        <taxon>Bivalvia</taxon>
        <taxon>Autobranchia</taxon>
        <taxon>Heteroconchia</taxon>
        <taxon>Euheterodonta</taxon>
        <taxon>Imparidentia</taxon>
        <taxon>Neoheterodontei</taxon>
        <taxon>Myida</taxon>
        <taxon>Dreissenoidea</taxon>
        <taxon>Dreissenidae</taxon>
        <taxon>Dreissena</taxon>
    </lineage>
</organism>
<protein>
    <submittedName>
        <fullName evidence="2">Uncharacterized protein</fullName>
    </submittedName>
</protein>
<name>A0A9D4HL02_DREPO</name>
<sequence>MRRRMMRQTSSNTSFSDEEAMRSSGGNMAQDSSRKVSDIETEPTVDQNEFMGDESLEDPREYHSFQMQEGPVFTKLLWKAAQLRISTEAFEE</sequence>
<reference evidence="2" key="2">
    <citation type="submission" date="2020-11" db="EMBL/GenBank/DDBJ databases">
        <authorList>
            <person name="McCartney M.A."/>
            <person name="Auch B."/>
            <person name="Kono T."/>
            <person name="Mallez S."/>
            <person name="Becker A."/>
            <person name="Gohl D.M."/>
            <person name="Silverstein K.A.T."/>
            <person name="Koren S."/>
            <person name="Bechman K.B."/>
            <person name="Herman A."/>
            <person name="Abrahante J.E."/>
            <person name="Garbe J."/>
        </authorList>
    </citation>
    <scope>NUCLEOTIDE SEQUENCE</scope>
    <source>
        <strain evidence="2">Duluth1</strain>
        <tissue evidence="2">Whole animal</tissue>
    </source>
</reference>
<reference evidence="2" key="1">
    <citation type="journal article" date="2019" name="bioRxiv">
        <title>The Genome of the Zebra Mussel, Dreissena polymorpha: A Resource for Invasive Species Research.</title>
        <authorList>
            <person name="McCartney M.A."/>
            <person name="Auch B."/>
            <person name="Kono T."/>
            <person name="Mallez S."/>
            <person name="Zhang Y."/>
            <person name="Obille A."/>
            <person name="Becker A."/>
            <person name="Abrahante J.E."/>
            <person name="Garbe J."/>
            <person name="Badalamenti J.P."/>
            <person name="Herman A."/>
            <person name="Mangelson H."/>
            <person name="Liachko I."/>
            <person name="Sullivan S."/>
            <person name="Sone E.D."/>
            <person name="Koren S."/>
            <person name="Silverstein K.A.T."/>
            <person name="Beckman K.B."/>
            <person name="Gohl D.M."/>
        </authorList>
    </citation>
    <scope>NUCLEOTIDE SEQUENCE</scope>
    <source>
        <strain evidence="2">Duluth1</strain>
        <tissue evidence="2">Whole animal</tissue>
    </source>
</reference>
<dbReference type="EMBL" id="JAIWYP010000013">
    <property type="protein sequence ID" value="KAH3721338.1"/>
    <property type="molecule type" value="Genomic_DNA"/>
</dbReference>
<evidence type="ECO:0000313" key="3">
    <source>
        <dbReference type="Proteomes" id="UP000828390"/>
    </source>
</evidence>
<dbReference type="AlphaFoldDB" id="A0A9D4HL02"/>
<keyword evidence="3" id="KW-1185">Reference proteome</keyword>
<proteinExistence type="predicted"/>
<dbReference type="Proteomes" id="UP000828390">
    <property type="component" value="Unassembled WGS sequence"/>
</dbReference>
<evidence type="ECO:0000313" key="2">
    <source>
        <dbReference type="EMBL" id="KAH3721338.1"/>
    </source>
</evidence>
<gene>
    <name evidence="2" type="ORF">DPMN_064259</name>
</gene>
<comment type="caution">
    <text evidence="2">The sequence shown here is derived from an EMBL/GenBank/DDBJ whole genome shotgun (WGS) entry which is preliminary data.</text>
</comment>
<accession>A0A9D4HL02</accession>